<dbReference type="EMBL" id="JQBQ01000044">
    <property type="protein sequence ID" value="KRN88335.1"/>
    <property type="molecule type" value="Genomic_DNA"/>
</dbReference>
<evidence type="ECO:0000256" key="1">
    <source>
        <dbReference type="SAM" id="MobiDB-lite"/>
    </source>
</evidence>
<feature type="region of interest" description="Disordered" evidence="1">
    <location>
        <begin position="1"/>
        <end position="29"/>
    </location>
</feature>
<comment type="caution">
    <text evidence="2">The sequence shown here is derived from an EMBL/GenBank/DDBJ whole genome shotgun (WGS) entry which is preliminary data.</text>
</comment>
<protein>
    <submittedName>
        <fullName evidence="2">Uncharacterized protein</fullName>
    </submittedName>
</protein>
<evidence type="ECO:0000313" key="2">
    <source>
        <dbReference type="EMBL" id="KRN88335.1"/>
    </source>
</evidence>
<proteinExistence type="predicted"/>
<evidence type="ECO:0000313" key="3">
    <source>
        <dbReference type="Proteomes" id="UP000051529"/>
    </source>
</evidence>
<accession>A0A0R2KG24</accession>
<organism evidence="2 3">
    <name type="scientific">Lactobacillus amylovorus subsp. animalium DSM 16698</name>
    <dbReference type="NCBI Taxonomy" id="695563"/>
    <lineage>
        <taxon>Bacteria</taxon>
        <taxon>Bacillati</taxon>
        <taxon>Bacillota</taxon>
        <taxon>Bacilli</taxon>
        <taxon>Lactobacillales</taxon>
        <taxon>Lactobacillaceae</taxon>
        <taxon>Lactobacillus</taxon>
        <taxon>Lactobacillus amylovorus subsp. animalium</taxon>
    </lineage>
</organism>
<gene>
    <name evidence="2" type="ORF">IV44_GL001304</name>
</gene>
<dbReference type="AlphaFoldDB" id="A0A0R2KG24"/>
<name>A0A0R2KG24_LACAM</name>
<dbReference type="Proteomes" id="UP000051529">
    <property type="component" value="Unassembled WGS sequence"/>
</dbReference>
<reference evidence="2 3" key="1">
    <citation type="journal article" date="2015" name="Genome Announc.">
        <title>Expanding the biotechnology potential of lactobacilli through comparative genomics of 213 strains and associated genera.</title>
        <authorList>
            <person name="Sun Z."/>
            <person name="Harris H.M."/>
            <person name="McCann A."/>
            <person name="Guo C."/>
            <person name="Argimon S."/>
            <person name="Zhang W."/>
            <person name="Yang X."/>
            <person name="Jeffery I.B."/>
            <person name="Cooney J.C."/>
            <person name="Kagawa T.F."/>
            <person name="Liu W."/>
            <person name="Song Y."/>
            <person name="Salvetti E."/>
            <person name="Wrobel A."/>
            <person name="Rasinkangas P."/>
            <person name="Parkhill J."/>
            <person name="Rea M.C."/>
            <person name="O'Sullivan O."/>
            <person name="Ritari J."/>
            <person name="Douillard F.P."/>
            <person name="Paul Ross R."/>
            <person name="Yang R."/>
            <person name="Briner A.E."/>
            <person name="Felis G.E."/>
            <person name="de Vos W.M."/>
            <person name="Barrangou R."/>
            <person name="Klaenhammer T.R."/>
            <person name="Caufield P.W."/>
            <person name="Cui Y."/>
            <person name="Zhang H."/>
            <person name="O'Toole P.W."/>
        </authorList>
    </citation>
    <scope>NUCLEOTIDE SEQUENCE [LARGE SCALE GENOMIC DNA]</scope>
    <source>
        <strain evidence="2 3">DSM 16698</strain>
    </source>
</reference>
<feature type="compositionally biased region" description="Basic and acidic residues" evidence="1">
    <location>
        <begin position="13"/>
        <end position="23"/>
    </location>
</feature>
<sequence length="55" mass="6132">MQNRSLTSRPAHKREPGPEKDQVETVPLLGKPAHQGLCAGQFCRKQDRLGPSHKD</sequence>